<dbReference type="Proteomes" id="UP001066276">
    <property type="component" value="Chromosome 2_1"/>
</dbReference>
<gene>
    <name evidence="2" type="ORF">NDU88_003692</name>
</gene>
<evidence type="ECO:0000313" key="2">
    <source>
        <dbReference type="EMBL" id="KAJ1199860.1"/>
    </source>
</evidence>
<sequence length="97" mass="10038">MGTLETGATSGSEENKRRGDNIRPEALPLKINRQQRGNDSRQLLGQCSLGGDEGEQTSAPQASMKQGTPKTTGALKRGPPGSPIAKDTGTLGLPPAV</sequence>
<comment type="caution">
    <text evidence="2">The sequence shown here is derived from an EMBL/GenBank/DDBJ whole genome shotgun (WGS) entry which is preliminary data.</text>
</comment>
<dbReference type="EMBL" id="JANPWB010000003">
    <property type="protein sequence ID" value="KAJ1199860.1"/>
    <property type="molecule type" value="Genomic_DNA"/>
</dbReference>
<feature type="compositionally biased region" description="Basic and acidic residues" evidence="1">
    <location>
        <begin position="13"/>
        <end position="23"/>
    </location>
</feature>
<organism evidence="2 3">
    <name type="scientific">Pleurodeles waltl</name>
    <name type="common">Iberian ribbed newt</name>
    <dbReference type="NCBI Taxonomy" id="8319"/>
    <lineage>
        <taxon>Eukaryota</taxon>
        <taxon>Metazoa</taxon>
        <taxon>Chordata</taxon>
        <taxon>Craniata</taxon>
        <taxon>Vertebrata</taxon>
        <taxon>Euteleostomi</taxon>
        <taxon>Amphibia</taxon>
        <taxon>Batrachia</taxon>
        <taxon>Caudata</taxon>
        <taxon>Salamandroidea</taxon>
        <taxon>Salamandridae</taxon>
        <taxon>Pleurodelinae</taxon>
        <taxon>Pleurodeles</taxon>
    </lineage>
</organism>
<feature type="compositionally biased region" description="Polar residues" evidence="1">
    <location>
        <begin position="32"/>
        <end position="45"/>
    </location>
</feature>
<feature type="compositionally biased region" description="Polar residues" evidence="1">
    <location>
        <begin position="1"/>
        <end position="12"/>
    </location>
</feature>
<feature type="compositionally biased region" description="Polar residues" evidence="1">
    <location>
        <begin position="56"/>
        <end position="71"/>
    </location>
</feature>
<reference evidence="2" key="1">
    <citation type="journal article" date="2022" name="bioRxiv">
        <title>Sequencing and chromosome-scale assembly of the giantPleurodeles waltlgenome.</title>
        <authorList>
            <person name="Brown T."/>
            <person name="Elewa A."/>
            <person name="Iarovenko S."/>
            <person name="Subramanian E."/>
            <person name="Araus A.J."/>
            <person name="Petzold A."/>
            <person name="Susuki M."/>
            <person name="Suzuki K.-i.T."/>
            <person name="Hayashi T."/>
            <person name="Toyoda A."/>
            <person name="Oliveira C."/>
            <person name="Osipova E."/>
            <person name="Leigh N.D."/>
            <person name="Simon A."/>
            <person name="Yun M.H."/>
        </authorList>
    </citation>
    <scope>NUCLEOTIDE SEQUENCE</scope>
    <source>
        <strain evidence="2">20211129_DDA</strain>
        <tissue evidence="2">Liver</tissue>
    </source>
</reference>
<proteinExistence type="predicted"/>
<evidence type="ECO:0000256" key="1">
    <source>
        <dbReference type="SAM" id="MobiDB-lite"/>
    </source>
</evidence>
<dbReference type="AlphaFoldDB" id="A0AAV7VI26"/>
<feature type="region of interest" description="Disordered" evidence="1">
    <location>
        <begin position="1"/>
        <end position="97"/>
    </location>
</feature>
<protein>
    <submittedName>
        <fullName evidence="2">Uncharacterized protein</fullName>
    </submittedName>
</protein>
<keyword evidence="3" id="KW-1185">Reference proteome</keyword>
<accession>A0AAV7VI26</accession>
<evidence type="ECO:0000313" key="3">
    <source>
        <dbReference type="Proteomes" id="UP001066276"/>
    </source>
</evidence>
<name>A0AAV7VI26_PLEWA</name>